<dbReference type="OMA" id="DWVPVFQ"/>
<dbReference type="EMBL" id="KL660831">
    <property type="protein sequence ID" value="KFA61834.1"/>
    <property type="molecule type" value="Genomic_DNA"/>
</dbReference>
<dbReference type="AlphaFoldDB" id="A0A084QCZ9"/>
<evidence type="ECO:0000256" key="6">
    <source>
        <dbReference type="RuleBase" id="RU363053"/>
    </source>
</evidence>
<dbReference type="PANTHER" id="PTHR11266:SF80">
    <property type="entry name" value="PEROXISOMAL MEMBRANE PROTEIN 2"/>
    <property type="match status" value="1"/>
</dbReference>
<comment type="subcellular location">
    <subcellularLocation>
        <location evidence="1">Membrane</location>
        <topology evidence="1">Multi-pass membrane protein</topology>
    </subcellularLocation>
</comment>
<comment type="caution">
    <text evidence="6">Lacks conserved residue(s) required for the propagation of feature annotation.</text>
</comment>
<evidence type="ECO:0000256" key="7">
    <source>
        <dbReference type="SAM" id="SignalP"/>
    </source>
</evidence>
<evidence type="ECO:0000256" key="5">
    <source>
        <dbReference type="ARBA" id="ARBA00023136"/>
    </source>
</evidence>
<evidence type="ECO:0000256" key="4">
    <source>
        <dbReference type="ARBA" id="ARBA00022989"/>
    </source>
</evidence>
<sequence>MSAPIAAATLQAALLGAISNILAQAITAYRKDLPLEVDWIPVFQFTLFNLINTPPNVLWQEFLESTFPAYVSPPKFAQPSEKTAAAPPPPPQFSVRNTISKFFIDQTLGAIYNTLAFSLYVHALKAAMLGAPRITHLNKAISYWTSPNTINLNRVDPRAVWDAALEDFWPLVTAGWKLWPAVSLVNFSLVKTVQMRALIGSVAGLVWGVYMSLVAAN</sequence>
<evidence type="ECO:0000256" key="1">
    <source>
        <dbReference type="ARBA" id="ARBA00004141"/>
    </source>
</evidence>
<comment type="similarity">
    <text evidence="2 6">Belongs to the peroxisomal membrane protein PXMP2/4 family.</text>
</comment>
<name>A0A084QCZ9_STAC4</name>
<proteinExistence type="inferred from homology"/>
<feature type="chain" id="PRO_5001779186" evidence="7">
    <location>
        <begin position="24"/>
        <end position="217"/>
    </location>
</feature>
<keyword evidence="9" id="KW-1185">Reference proteome</keyword>
<reference evidence="8 9" key="1">
    <citation type="journal article" date="2014" name="BMC Genomics">
        <title>Comparative genome sequencing reveals chemotype-specific gene clusters in the toxigenic black mold Stachybotrys.</title>
        <authorList>
            <person name="Semeiks J."/>
            <person name="Borek D."/>
            <person name="Otwinowski Z."/>
            <person name="Grishin N.V."/>
        </authorList>
    </citation>
    <scope>NUCLEOTIDE SEQUENCE [LARGE SCALE GENOMIC DNA]</scope>
    <source>
        <strain evidence="8 9">IBT 40285</strain>
    </source>
</reference>
<keyword evidence="7" id="KW-0732">Signal</keyword>
<dbReference type="HOGENOM" id="CLU_049109_3_1_1"/>
<evidence type="ECO:0000256" key="2">
    <source>
        <dbReference type="ARBA" id="ARBA00006824"/>
    </source>
</evidence>
<dbReference type="PANTHER" id="PTHR11266">
    <property type="entry name" value="PEROXISOMAL MEMBRANE PROTEIN 2, PXMP2 MPV17"/>
    <property type="match status" value="1"/>
</dbReference>
<dbReference type="Proteomes" id="UP000028524">
    <property type="component" value="Unassembled WGS sequence"/>
</dbReference>
<feature type="signal peptide" evidence="7">
    <location>
        <begin position="1"/>
        <end position="23"/>
    </location>
</feature>
<keyword evidence="3 6" id="KW-0812">Transmembrane</keyword>
<keyword evidence="4 6" id="KW-1133">Transmembrane helix</keyword>
<keyword evidence="5 6" id="KW-0472">Membrane</keyword>
<dbReference type="GO" id="GO:0005778">
    <property type="term" value="C:peroxisomal membrane"/>
    <property type="evidence" value="ECO:0007669"/>
    <property type="project" value="TreeGrafter"/>
</dbReference>
<organism evidence="8 9">
    <name type="scientific">Stachybotrys chlorohalonatus (strain IBT 40285)</name>
    <dbReference type="NCBI Taxonomy" id="1283841"/>
    <lineage>
        <taxon>Eukaryota</taxon>
        <taxon>Fungi</taxon>
        <taxon>Dikarya</taxon>
        <taxon>Ascomycota</taxon>
        <taxon>Pezizomycotina</taxon>
        <taxon>Sordariomycetes</taxon>
        <taxon>Hypocreomycetidae</taxon>
        <taxon>Hypocreales</taxon>
        <taxon>Stachybotryaceae</taxon>
        <taxon>Stachybotrys</taxon>
    </lineage>
</organism>
<dbReference type="Pfam" id="PF04117">
    <property type="entry name" value="Mpv17_PMP22"/>
    <property type="match status" value="1"/>
</dbReference>
<feature type="transmembrane region" description="Helical" evidence="6">
    <location>
        <begin position="197"/>
        <end position="216"/>
    </location>
</feature>
<dbReference type="InterPro" id="IPR007248">
    <property type="entry name" value="Mpv17_PMP22"/>
</dbReference>
<gene>
    <name evidence="8" type="ORF">S40285_08894</name>
</gene>
<accession>A0A084QCZ9</accession>
<dbReference type="OrthoDB" id="10267969at2759"/>
<evidence type="ECO:0000313" key="9">
    <source>
        <dbReference type="Proteomes" id="UP000028524"/>
    </source>
</evidence>
<dbReference type="InParanoid" id="A0A084QCZ9"/>
<dbReference type="STRING" id="1283841.A0A084QCZ9"/>
<evidence type="ECO:0000313" key="8">
    <source>
        <dbReference type="EMBL" id="KFA61834.1"/>
    </source>
</evidence>
<protein>
    <submittedName>
        <fullName evidence="8">Uncharacterized protein</fullName>
    </submittedName>
</protein>
<evidence type="ECO:0000256" key="3">
    <source>
        <dbReference type="ARBA" id="ARBA00022692"/>
    </source>
</evidence>